<name>A0A7G5IF01_9SPHN</name>
<dbReference type="RefSeq" id="WP_182294789.1">
    <property type="nucleotide sequence ID" value="NZ_CP059851.1"/>
</dbReference>
<protein>
    <submittedName>
        <fullName evidence="2">DUF2855 family protein</fullName>
    </submittedName>
</protein>
<evidence type="ECO:0000313" key="2">
    <source>
        <dbReference type="EMBL" id="QMW21943.1"/>
    </source>
</evidence>
<dbReference type="EMBL" id="CP059851">
    <property type="protein sequence ID" value="QMW21943.1"/>
    <property type="molecule type" value="Genomic_DNA"/>
</dbReference>
<evidence type="ECO:0000313" key="3">
    <source>
        <dbReference type="Proteomes" id="UP000515292"/>
    </source>
</evidence>
<accession>A0A7G5IF01</accession>
<evidence type="ECO:0000256" key="1">
    <source>
        <dbReference type="SAM" id="MobiDB-lite"/>
    </source>
</evidence>
<dbReference type="AlphaFoldDB" id="A0A7G5IF01"/>
<proteinExistence type="predicted"/>
<feature type="region of interest" description="Disordered" evidence="1">
    <location>
        <begin position="1"/>
        <end position="22"/>
    </location>
</feature>
<dbReference type="Pfam" id="PF11017">
    <property type="entry name" value="DUF2855"/>
    <property type="match status" value="1"/>
</dbReference>
<dbReference type="InterPro" id="IPR021276">
    <property type="entry name" value="DUF2855"/>
</dbReference>
<reference evidence="2 3" key="1">
    <citation type="submission" date="2020-07" db="EMBL/GenBank/DDBJ databases">
        <title>Complete genome sequence for Sandaracinobacter sp. M6.</title>
        <authorList>
            <person name="Tang Y."/>
            <person name="Liu Q."/>
            <person name="Guo Z."/>
            <person name="Lei P."/>
            <person name="Huang B."/>
        </authorList>
    </citation>
    <scope>NUCLEOTIDE SEQUENCE [LARGE SCALE GENOMIC DNA]</scope>
    <source>
        <strain evidence="2 3">M6</strain>
    </source>
</reference>
<feature type="compositionally biased region" description="Basic and acidic residues" evidence="1">
    <location>
        <begin position="7"/>
        <end position="20"/>
    </location>
</feature>
<sequence>MQTTEIRLMKNDPRTREVAPVERAPGPGQALARIDRFALTSNNVTYAAIGEAMGYWRFFPAPEPWIIMPVWGFATVTESRAEGVAAGDRFYGYWPSASHALLTPGPVKAHGFADMAPHRQALPPIYNAYSPVAPGTDEAAAALFRPLYGTGFVLADHLVETAEPGAIILTSASSKTALATAEGLRAAGRPATGLTSAANRDFTLATGYYDQVLAYDDLATLDAGAPATLVDFSGNARLKAALHRHLRGLGASHIVGATHWDVAPDAEPLPGPTPALFFAPTVWAAKAKAMGPAAFDAAMAAGMARFLATTRPWLTIIQESGPAAYETRLDKLLAGTASPAEGYVISL</sequence>
<keyword evidence="3" id="KW-1185">Reference proteome</keyword>
<organism evidence="2 3">
    <name type="scientific">Sandaracinobacteroides saxicola</name>
    <dbReference type="NCBI Taxonomy" id="2759707"/>
    <lineage>
        <taxon>Bacteria</taxon>
        <taxon>Pseudomonadati</taxon>
        <taxon>Pseudomonadota</taxon>
        <taxon>Alphaproteobacteria</taxon>
        <taxon>Sphingomonadales</taxon>
        <taxon>Sphingosinicellaceae</taxon>
        <taxon>Sandaracinobacteroides</taxon>
    </lineage>
</organism>
<dbReference type="Proteomes" id="UP000515292">
    <property type="component" value="Chromosome"/>
</dbReference>
<dbReference type="KEGG" id="sand:H3309_11190"/>
<gene>
    <name evidence="2" type="ORF">H3309_11190</name>
</gene>